<evidence type="ECO:0000256" key="3">
    <source>
        <dbReference type="ARBA" id="ARBA00022553"/>
    </source>
</evidence>
<reference evidence="9" key="3">
    <citation type="journal article" name="Syst. Appl. Microbiol.">
        <title>Streptomyces alkaliterrae sp. nov., isolated from an alkaline soil, and emended descriptions of Streptomyces alkaliphilus, Streptomyces calidiresistens and Streptomyces durbertensis.</title>
        <authorList>
            <person name="Swiecimska M."/>
            <person name="Golinska P."/>
            <person name="Nouioui I."/>
            <person name="Wypij M."/>
            <person name="Rai M."/>
            <person name="Sangal V."/>
            <person name="Goodfellow M."/>
        </authorList>
    </citation>
    <scope>NUCLEOTIDE SEQUENCE</scope>
    <source>
        <strain evidence="9">OF8</strain>
    </source>
</reference>
<evidence type="ECO:0000313" key="10">
    <source>
        <dbReference type="EMBL" id="MQS02995.1"/>
    </source>
</evidence>
<dbReference type="GO" id="GO:0004673">
    <property type="term" value="F:protein histidine kinase activity"/>
    <property type="evidence" value="ECO:0007669"/>
    <property type="project" value="UniProtKB-EC"/>
</dbReference>
<keyword evidence="3" id="KW-0597">Phosphoprotein</keyword>
<feature type="compositionally biased region" description="Low complexity" evidence="6">
    <location>
        <begin position="475"/>
        <end position="484"/>
    </location>
</feature>
<dbReference type="AlphaFoldDB" id="A0A5P0YRT7"/>
<evidence type="ECO:0000313" key="11">
    <source>
        <dbReference type="Proteomes" id="UP000320857"/>
    </source>
</evidence>
<keyword evidence="5 10" id="KW-0418">Kinase</keyword>
<dbReference type="EC" id="2.7.13.3" evidence="2"/>
<feature type="transmembrane region" description="Helical" evidence="7">
    <location>
        <begin position="6"/>
        <end position="27"/>
    </location>
</feature>
<evidence type="ECO:0000256" key="1">
    <source>
        <dbReference type="ARBA" id="ARBA00000085"/>
    </source>
</evidence>
<dbReference type="PANTHER" id="PTHR45436">
    <property type="entry name" value="SENSOR HISTIDINE KINASE YKOH"/>
    <property type="match status" value="1"/>
</dbReference>
<protein>
    <recommendedName>
        <fullName evidence="2">histidine kinase</fullName>
        <ecNumber evidence="2">2.7.13.3</ecNumber>
    </recommendedName>
</protein>
<comment type="catalytic activity">
    <reaction evidence="1">
        <text>ATP + protein L-histidine = ADP + protein N-phospho-L-histidine.</text>
        <dbReference type="EC" id="2.7.13.3"/>
    </reaction>
</comment>
<dbReference type="OrthoDB" id="3357461at2"/>
<feature type="region of interest" description="Disordered" evidence="6">
    <location>
        <begin position="368"/>
        <end position="387"/>
    </location>
</feature>
<evidence type="ECO:0000256" key="6">
    <source>
        <dbReference type="SAM" id="MobiDB-lite"/>
    </source>
</evidence>
<evidence type="ECO:0000256" key="4">
    <source>
        <dbReference type="ARBA" id="ARBA00022679"/>
    </source>
</evidence>
<comment type="caution">
    <text evidence="10">The sequence shown here is derived from an EMBL/GenBank/DDBJ whole genome shotgun (WGS) entry which is preliminary data.</text>
</comment>
<evidence type="ECO:0000313" key="9">
    <source>
        <dbReference type="EMBL" id="MBB1261091.1"/>
    </source>
</evidence>
<sequence>MTHIPEWLPFLVATLTTGGLLAVGRLLQRTRRTLRAVGAERDTAAAARRNAESERDAAVRRSAELDAAGAELLAETRHLVEERMPRLVTHLAHQHVAVPGLKHPALAGQEVDRLHRAALERLSAAVVAERDRVDQAAQAVMRGATTVIQAQSYRLQSRIERMQHRYDNADLAADLLELDLLNEQNLRRVQAAGVLCGATPGLTRSDSHLGDVVVGAQSRVPGYHRVQVTSQLDMPVAVVARAVEPIAVTVSELLANAVHHSHGTLSVDVSLHQAESGACVVIDDAGVGMHRDEIEFATRMLSGQHPLLLSELGDPPRSGFATIGRLVRQHGFSVSVDKPAPYGGVRAVVFIPGHLLTVLDQETRPMSAMAPPVDRRPVAEPRPSAALDAPAALAEPAALDAPAALAEPAAAGEPGAPGPVASPAEDPAVSLPRRRRRRPAAPNRVDHANPTNHVNHANPTNQGTQVDKLDQVDQAAAPEGAAEPENPEDTRATWAAFQSGTASGRAAAEHDPANGAAE</sequence>
<organism evidence="10 11">
    <name type="scientific">Streptomyces alkaliterrae</name>
    <dbReference type="NCBI Taxonomy" id="2213162"/>
    <lineage>
        <taxon>Bacteria</taxon>
        <taxon>Bacillati</taxon>
        <taxon>Actinomycetota</taxon>
        <taxon>Actinomycetes</taxon>
        <taxon>Kitasatosporales</taxon>
        <taxon>Streptomycetaceae</taxon>
        <taxon>Streptomyces</taxon>
    </lineage>
</organism>
<gene>
    <name evidence="10" type="ORF">FNX44_014155</name>
    <name evidence="9" type="ORF">H3147_20005</name>
</gene>
<dbReference type="RefSeq" id="WP_143648573.1">
    <property type="nucleotide sequence ID" value="NZ_JABJXA010000142.1"/>
</dbReference>
<feature type="region of interest" description="Disordered" evidence="6">
    <location>
        <begin position="406"/>
        <end position="518"/>
    </location>
</feature>
<dbReference type="Pfam" id="PF02518">
    <property type="entry name" value="HATPase_c"/>
    <property type="match status" value="1"/>
</dbReference>
<dbReference type="GO" id="GO:0005886">
    <property type="term" value="C:plasma membrane"/>
    <property type="evidence" value="ECO:0007669"/>
    <property type="project" value="TreeGrafter"/>
</dbReference>
<dbReference type="PANTHER" id="PTHR45436:SF5">
    <property type="entry name" value="SENSOR HISTIDINE KINASE TRCS"/>
    <property type="match status" value="1"/>
</dbReference>
<dbReference type="Gene3D" id="3.30.565.10">
    <property type="entry name" value="Histidine kinase-like ATPase, C-terminal domain"/>
    <property type="match status" value="1"/>
</dbReference>
<dbReference type="Proteomes" id="UP000517765">
    <property type="component" value="Unassembled WGS sequence"/>
</dbReference>
<dbReference type="InterPro" id="IPR050428">
    <property type="entry name" value="TCS_sensor_his_kinase"/>
</dbReference>
<evidence type="ECO:0000256" key="7">
    <source>
        <dbReference type="SAM" id="Phobius"/>
    </source>
</evidence>
<dbReference type="Proteomes" id="UP000320857">
    <property type="component" value="Unassembled WGS sequence"/>
</dbReference>
<evidence type="ECO:0000313" key="12">
    <source>
        <dbReference type="Proteomes" id="UP000517765"/>
    </source>
</evidence>
<dbReference type="EMBL" id="JABJXA010000142">
    <property type="protein sequence ID" value="MBB1261091.1"/>
    <property type="molecule type" value="Genomic_DNA"/>
</dbReference>
<keyword evidence="7" id="KW-0812">Transmembrane</keyword>
<keyword evidence="7" id="KW-0472">Membrane</keyword>
<dbReference type="SUPFAM" id="SSF55874">
    <property type="entry name" value="ATPase domain of HSP90 chaperone/DNA topoisomerase II/histidine kinase"/>
    <property type="match status" value="1"/>
</dbReference>
<dbReference type="InterPro" id="IPR036890">
    <property type="entry name" value="HATPase_C_sf"/>
</dbReference>
<keyword evidence="7" id="KW-1133">Transmembrane helix</keyword>
<dbReference type="InterPro" id="IPR003594">
    <property type="entry name" value="HATPase_dom"/>
</dbReference>
<name>A0A5P0YRT7_9ACTN</name>
<accession>A0A5P0YRT7</accession>
<evidence type="ECO:0000256" key="2">
    <source>
        <dbReference type="ARBA" id="ARBA00012438"/>
    </source>
</evidence>
<dbReference type="EMBL" id="VJYK02000130">
    <property type="protein sequence ID" value="MQS02995.1"/>
    <property type="molecule type" value="Genomic_DNA"/>
</dbReference>
<feature type="domain" description="Histidine kinase/HSP90-like ATPase" evidence="8">
    <location>
        <begin position="249"/>
        <end position="352"/>
    </location>
</feature>
<feature type="compositionally biased region" description="Low complexity" evidence="6">
    <location>
        <begin position="406"/>
        <end position="425"/>
    </location>
</feature>
<feature type="compositionally biased region" description="Polar residues" evidence="6">
    <location>
        <begin position="449"/>
        <end position="465"/>
    </location>
</feature>
<evidence type="ECO:0000259" key="8">
    <source>
        <dbReference type="Pfam" id="PF02518"/>
    </source>
</evidence>
<reference evidence="10 11" key="1">
    <citation type="submission" date="2019-10" db="EMBL/GenBank/DDBJ databases">
        <title>Streptomyces sp. nov., a novel actinobacterium isolated from alkaline environment.</title>
        <authorList>
            <person name="Golinska P."/>
        </authorList>
    </citation>
    <scope>NUCLEOTIDE SEQUENCE [LARGE SCALE GENOMIC DNA]</scope>
    <source>
        <strain evidence="10 11">OF1</strain>
    </source>
</reference>
<proteinExistence type="predicted"/>
<reference evidence="12" key="2">
    <citation type="submission" date="2020-05" db="EMBL/GenBank/DDBJ databases">
        <title>Classification of alakaliphilic streptomycetes isolated from an alkaline soil next to Lonar Crater, India and a proposal for the recognition of Streptomyces alkaliterrae sp. nov.</title>
        <authorList>
            <person name="Golinska P."/>
        </authorList>
    </citation>
    <scope>NUCLEOTIDE SEQUENCE [LARGE SCALE GENOMIC DNA]</scope>
    <source>
        <strain evidence="12">OF8</strain>
    </source>
</reference>
<dbReference type="GO" id="GO:0000160">
    <property type="term" value="P:phosphorelay signal transduction system"/>
    <property type="evidence" value="ECO:0007669"/>
    <property type="project" value="TreeGrafter"/>
</dbReference>
<evidence type="ECO:0000256" key="5">
    <source>
        <dbReference type="ARBA" id="ARBA00022777"/>
    </source>
</evidence>
<keyword evidence="11" id="KW-1185">Reference proteome</keyword>
<keyword evidence="4" id="KW-0808">Transferase</keyword>